<dbReference type="AlphaFoldDB" id="A0A1X0NW94"/>
<keyword evidence="1" id="KW-0812">Transmembrane</keyword>
<dbReference type="EMBL" id="NBCO01000014">
    <property type="protein sequence ID" value="ORC88974.1"/>
    <property type="molecule type" value="Genomic_DNA"/>
</dbReference>
<dbReference type="RefSeq" id="XP_028883040.1">
    <property type="nucleotide sequence ID" value="XM_029025630.1"/>
</dbReference>
<dbReference type="OrthoDB" id="242479at2759"/>
<evidence type="ECO:0000313" key="2">
    <source>
        <dbReference type="EMBL" id="ORC88974.1"/>
    </source>
</evidence>
<evidence type="ECO:0000313" key="3">
    <source>
        <dbReference type="Proteomes" id="UP000192257"/>
    </source>
</evidence>
<dbReference type="GeneID" id="39985410"/>
<dbReference type="Proteomes" id="UP000192257">
    <property type="component" value="Unassembled WGS sequence"/>
</dbReference>
<feature type="transmembrane region" description="Helical" evidence="1">
    <location>
        <begin position="195"/>
        <end position="219"/>
    </location>
</feature>
<proteinExistence type="predicted"/>
<feature type="transmembrane region" description="Helical" evidence="1">
    <location>
        <begin position="137"/>
        <end position="158"/>
    </location>
</feature>
<name>A0A1X0NW94_9TRYP</name>
<feature type="transmembrane region" description="Helical" evidence="1">
    <location>
        <begin position="165"/>
        <end position="183"/>
    </location>
</feature>
<gene>
    <name evidence="2" type="ORF">TM35_000141850</name>
</gene>
<sequence>MSRNKIDVETQFRAWQKEQKKNVPVSFMDWQNLELNMPVVVPLLIVTVITSLLIMMVPFVGRNGSKKSRFDLGRRFAKNLPKSRALLFASWFNPFVFSTFLAVWIVLCAINAVFQLMRVASTDPEGTKNVVQTTAAFFQPAVLLFILQYWGITCLLIHVVFSAEYYIIGSAMSFLPFLASFYQAMALSGDEVDHWPVLCINMGLLLSFGVTVAFTVPWLKNEYRIAMRDLNAHTTNVLGYHRKAEKVVEQKKRK</sequence>
<keyword evidence="1" id="KW-1133">Transmembrane helix</keyword>
<dbReference type="VEuPathDB" id="TriTrypDB:TM35_000141850"/>
<protein>
    <submittedName>
        <fullName evidence="2">Uncharacterized protein</fullName>
    </submittedName>
</protein>
<comment type="caution">
    <text evidence="2">The sequence shown here is derived from an EMBL/GenBank/DDBJ whole genome shotgun (WGS) entry which is preliminary data.</text>
</comment>
<evidence type="ECO:0000256" key="1">
    <source>
        <dbReference type="SAM" id="Phobius"/>
    </source>
</evidence>
<reference evidence="2 3" key="1">
    <citation type="submission" date="2017-03" db="EMBL/GenBank/DDBJ databases">
        <title>An alternative strategy for trypanosome survival in the mammalian bloodstream revealed through genome and transcriptome analysis of the ubiquitous bovine parasite Trypanosoma (Megatrypanum) theileri.</title>
        <authorList>
            <person name="Kelly S."/>
            <person name="Ivens A."/>
            <person name="Mott A."/>
            <person name="O'Neill E."/>
            <person name="Emms D."/>
            <person name="Macleod O."/>
            <person name="Voorheis P."/>
            <person name="Matthews J."/>
            <person name="Matthews K."/>
            <person name="Carrington M."/>
        </authorList>
    </citation>
    <scope>NUCLEOTIDE SEQUENCE [LARGE SCALE GENOMIC DNA]</scope>
    <source>
        <strain evidence="2">Edinburgh</strain>
    </source>
</reference>
<feature type="transmembrane region" description="Helical" evidence="1">
    <location>
        <begin position="85"/>
        <end position="117"/>
    </location>
</feature>
<keyword evidence="3" id="KW-1185">Reference proteome</keyword>
<organism evidence="2 3">
    <name type="scientific">Trypanosoma theileri</name>
    <dbReference type="NCBI Taxonomy" id="67003"/>
    <lineage>
        <taxon>Eukaryota</taxon>
        <taxon>Discoba</taxon>
        <taxon>Euglenozoa</taxon>
        <taxon>Kinetoplastea</taxon>
        <taxon>Metakinetoplastina</taxon>
        <taxon>Trypanosomatida</taxon>
        <taxon>Trypanosomatidae</taxon>
        <taxon>Trypanosoma</taxon>
    </lineage>
</organism>
<keyword evidence="1" id="KW-0472">Membrane</keyword>
<feature type="transmembrane region" description="Helical" evidence="1">
    <location>
        <begin position="39"/>
        <end position="60"/>
    </location>
</feature>
<accession>A0A1X0NW94</accession>